<reference evidence="1" key="1">
    <citation type="submission" date="2022-01" db="EMBL/GenBank/DDBJ databases">
        <title>Colwellia maritima, isolated from seawater.</title>
        <authorList>
            <person name="Kristyanto S."/>
            <person name="Jung J."/>
            <person name="Jeon C.O."/>
        </authorList>
    </citation>
    <scope>NUCLEOTIDE SEQUENCE</scope>
    <source>
        <strain evidence="1">MSW7</strain>
    </source>
</reference>
<protein>
    <submittedName>
        <fullName evidence="1">GGDEF domain-containing protein</fullName>
    </submittedName>
</protein>
<dbReference type="EMBL" id="JAKKSL010000005">
    <property type="protein sequence ID" value="MCI2285588.1"/>
    <property type="molecule type" value="Genomic_DNA"/>
</dbReference>
<dbReference type="RefSeq" id="WP_242288462.1">
    <property type="nucleotide sequence ID" value="NZ_JAKKSL010000005.1"/>
</dbReference>
<evidence type="ECO:0000313" key="2">
    <source>
        <dbReference type="Proteomes" id="UP001139646"/>
    </source>
</evidence>
<organism evidence="1 2">
    <name type="scientific">Colwellia maritima</name>
    <dbReference type="NCBI Taxonomy" id="2912588"/>
    <lineage>
        <taxon>Bacteria</taxon>
        <taxon>Pseudomonadati</taxon>
        <taxon>Pseudomonadota</taxon>
        <taxon>Gammaproteobacteria</taxon>
        <taxon>Alteromonadales</taxon>
        <taxon>Colwelliaceae</taxon>
        <taxon>Colwellia</taxon>
    </lineage>
</organism>
<dbReference type="Proteomes" id="UP001139646">
    <property type="component" value="Unassembled WGS sequence"/>
</dbReference>
<proteinExistence type="predicted"/>
<name>A0ABS9X5S0_9GAMM</name>
<accession>A0ABS9X5S0</accession>
<evidence type="ECO:0000313" key="1">
    <source>
        <dbReference type="EMBL" id="MCI2285588.1"/>
    </source>
</evidence>
<comment type="caution">
    <text evidence="1">The sequence shown here is derived from an EMBL/GenBank/DDBJ whole genome shotgun (WGS) entry which is preliminary data.</text>
</comment>
<gene>
    <name evidence="1" type="ORF">L3081_22130</name>
</gene>
<sequence>MNKALFIISLQHELAMAIGNELDLKTMLKVFLKVCFNRLNLTSAHIYTYTNDLGLSIKITTQQSAPYQHLISLPKTKHGELWTKNEVLMLFTEELNNRQRPHEFQHENKQYFFGFIIPQHGLLVFETQFVIEAPIQKALIPILEKLATSCYTSIVHDSLVQEVYSRQVAEERIAFQAQHDGLTGLLNRQAFECFVV</sequence>
<keyword evidence="2" id="KW-1185">Reference proteome</keyword>